<keyword evidence="8" id="KW-1185">Reference proteome</keyword>
<evidence type="ECO:0000256" key="5">
    <source>
        <dbReference type="ARBA" id="ARBA00023136"/>
    </source>
</evidence>
<feature type="transmembrane region" description="Helical" evidence="6">
    <location>
        <begin position="117"/>
        <end position="136"/>
    </location>
</feature>
<accession>A0A512AW18</accession>
<feature type="transmembrane region" description="Helical" evidence="6">
    <location>
        <begin position="361"/>
        <end position="382"/>
    </location>
</feature>
<dbReference type="RefSeq" id="WP_146896799.1">
    <property type="nucleotide sequence ID" value="NZ_BJYS01000009.1"/>
</dbReference>
<dbReference type="Proteomes" id="UP000321532">
    <property type="component" value="Unassembled WGS sequence"/>
</dbReference>
<dbReference type="InterPro" id="IPR050833">
    <property type="entry name" value="Poly_Biosynth_Transport"/>
</dbReference>
<feature type="transmembrane region" description="Helical" evidence="6">
    <location>
        <begin position="46"/>
        <end position="68"/>
    </location>
</feature>
<keyword evidence="2" id="KW-1003">Cell membrane</keyword>
<evidence type="ECO:0000256" key="2">
    <source>
        <dbReference type="ARBA" id="ARBA00022475"/>
    </source>
</evidence>
<evidence type="ECO:0000313" key="8">
    <source>
        <dbReference type="Proteomes" id="UP000321532"/>
    </source>
</evidence>
<comment type="subcellular location">
    <subcellularLocation>
        <location evidence="1">Cell membrane</location>
        <topology evidence="1">Multi-pass membrane protein</topology>
    </subcellularLocation>
</comment>
<comment type="caution">
    <text evidence="7">The sequence shown here is derived from an EMBL/GenBank/DDBJ whole genome shotgun (WGS) entry which is preliminary data.</text>
</comment>
<feature type="transmembrane region" description="Helical" evidence="6">
    <location>
        <begin position="335"/>
        <end position="354"/>
    </location>
</feature>
<keyword evidence="5 6" id="KW-0472">Membrane</keyword>
<dbReference type="AlphaFoldDB" id="A0A512AW18"/>
<name>A0A512AW18_9BACT</name>
<evidence type="ECO:0000256" key="4">
    <source>
        <dbReference type="ARBA" id="ARBA00022989"/>
    </source>
</evidence>
<dbReference type="PANTHER" id="PTHR30250">
    <property type="entry name" value="PST FAMILY PREDICTED COLANIC ACID TRANSPORTER"/>
    <property type="match status" value="1"/>
</dbReference>
<dbReference type="GO" id="GO:0005886">
    <property type="term" value="C:plasma membrane"/>
    <property type="evidence" value="ECO:0007669"/>
    <property type="project" value="UniProtKB-SubCell"/>
</dbReference>
<feature type="transmembrane region" description="Helical" evidence="6">
    <location>
        <begin position="148"/>
        <end position="168"/>
    </location>
</feature>
<evidence type="ECO:0000313" key="7">
    <source>
        <dbReference type="EMBL" id="GEO03918.1"/>
    </source>
</evidence>
<evidence type="ECO:0008006" key="9">
    <source>
        <dbReference type="Google" id="ProtNLM"/>
    </source>
</evidence>
<keyword evidence="4 6" id="KW-1133">Transmembrane helix</keyword>
<protein>
    <recommendedName>
        <fullName evidence="9">LPS biosynthesis protein</fullName>
    </recommendedName>
</protein>
<feature type="transmembrane region" description="Helical" evidence="6">
    <location>
        <begin position="217"/>
        <end position="238"/>
    </location>
</feature>
<reference evidence="7 8" key="1">
    <citation type="submission" date="2019-07" db="EMBL/GenBank/DDBJ databases">
        <title>Whole genome shotgun sequence of Adhaeribacter aerolatus NBRC 106133.</title>
        <authorList>
            <person name="Hosoyama A."/>
            <person name="Uohara A."/>
            <person name="Ohji S."/>
            <person name="Ichikawa N."/>
        </authorList>
    </citation>
    <scope>NUCLEOTIDE SEQUENCE [LARGE SCALE GENOMIC DNA]</scope>
    <source>
        <strain evidence="7 8">NBRC 106133</strain>
    </source>
</reference>
<feature type="transmembrane region" description="Helical" evidence="6">
    <location>
        <begin position="174"/>
        <end position="196"/>
    </location>
</feature>
<dbReference type="PANTHER" id="PTHR30250:SF30">
    <property type="entry name" value="LIPID III FLIPPASE"/>
    <property type="match status" value="1"/>
</dbReference>
<keyword evidence="3 6" id="KW-0812">Transmembrane</keyword>
<gene>
    <name evidence="7" type="ORF">AAE02nite_15820</name>
</gene>
<dbReference type="EMBL" id="BJYS01000009">
    <property type="protein sequence ID" value="GEO03918.1"/>
    <property type="molecule type" value="Genomic_DNA"/>
</dbReference>
<proteinExistence type="predicted"/>
<feature type="transmembrane region" description="Helical" evidence="6">
    <location>
        <begin position="297"/>
        <end position="315"/>
    </location>
</feature>
<sequence>MLSFLKSSFWSLLSVGSRTLSALVINKIIAGQFGPQGITLLAHFQNLVTLATTIPIDGINVGLVTYLAGKEPSSTSYRRYYMAGIFWQVLVFLVVIGVFLGRQHFYLGAFLQQVNPISWVVFFILGLVLFLVTAYLQTLLLARQELRAYTVLIAVSSLCSALFIWWYLKILPLPYLLLLYLASQAVTAVFALMMATRQNWLPTWQWQVPPKPILRDIGKFILMALTLVICSKLVNFYVRDLMIKRFDLYQTGLWQAMVKLSDNYTLIFTSLISMVYYPRVASLVQQPAALRRYVRQVFFLLVPAIALGLFLFYALQRWFILLLFNDDFLPGAYLLDYQVLGDFFKMSAWILSYLMMAQARMGLYIVVQVVAAALYLFILFWLVERFGLPGVTMAHCVSFGLFLVFNLIFFRKLIF</sequence>
<evidence type="ECO:0000256" key="1">
    <source>
        <dbReference type="ARBA" id="ARBA00004651"/>
    </source>
</evidence>
<evidence type="ECO:0000256" key="3">
    <source>
        <dbReference type="ARBA" id="ARBA00022692"/>
    </source>
</evidence>
<evidence type="ECO:0000256" key="6">
    <source>
        <dbReference type="SAM" id="Phobius"/>
    </source>
</evidence>
<feature type="transmembrane region" description="Helical" evidence="6">
    <location>
        <begin position="80"/>
        <end position="105"/>
    </location>
</feature>
<dbReference type="OrthoDB" id="954555at2"/>
<organism evidence="7 8">
    <name type="scientific">Adhaeribacter aerolatus</name>
    <dbReference type="NCBI Taxonomy" id="670289"/>
    <lineage>
        <taxon>Bacteria</taxon>
        <taxon>Pseudomonadati</taxon>
        <taxon>Bacteroidota</taxon>
        <taxon>Cytophagia</taxon>
        <taxon>Cytophagales</taxon>
        <taxon>Hymenobacteraceae</taxon>
        <taxon>Adhaeribacter</taxon>
    </lineage>
</organism>
<feature type="transmembrane region" description="Helical" evidence="6">
    <location>
        <begin position="388"/>
        <end position="410"/>
    </location>
</feature>